<dbReference type="Pfam" id="PF02746">
    <property type="entry name" value="MR_MLE_N"/>
    <property type="match status" value="1"/>
</dbReference>
<dbReference type="Gene3D" id="3.20.20.120">
    <property type="entry name" value="Enolase-like C-terminal domain"/>
    <property type="match status" value="1"/>
</dbReference>
<dbReference type="SFLD" id="SFLDG00180">
    <property type="entry name" value="muconate_cycloisomerase"/>
    <property type="match status" value="2"/>
</dbReference>
<evidence type="ECO:0000256" key="5">
    <source>
        <dbReference type="ARBA" id="ARBA00023235"/>
    </source>
</evidence>
<evidence type="ECO:0000256" key="3">
    <source>
        <dbReference type="ARBA" id="ARBA00022723"/>
    </source>
</evidence>
<evidence type="ECO:0000256" key="6">
    <source>
        <dbReference type="SAM" id="MobiDB-lite"/>
    </source>
</evidence>
<dbReference type="Gene3D" id="3.30.390.10">
    <property type="entry name" value="Enolase-like, N-terminal domain"/>
    <property type="match status" value="1"/>
</dbReference>
<comment type="caution">
    <text evidence="8">The sequence shown here is derived from an EMBL/GenBank/DDBJ whole genome shotgun (WGS) entry which is preliminary data.</text>
</comment>
<dbReference type="InterPro" id="IPR029065">
    <property type="entry name" value="Enolase_C-like"/>
</dbReference>
<dbReference type="AlphaFoldDB" id="A0ABD5RQD3"/>
<feature type="region of interest" description="Disordered" evidence="6">
    <location>
        <begin position="1"/>
        <end position="20"/>
    </location>
</feature>
<dbReference type="RefSeq" id="WP_247415920.1">
    <property type="nucleotide sequence ID" value="NZ_JALLGW010000001.1"/>
</dbReference>
<dbReference type="GO" id="GO:0016854">
    <property type="term" value="F:racemase and epimerase activity"/>
    <property type="evidence" value="ECO:0007669"/>
    <property type="project" value="UniProtKB-ARBA"/>
</dbReference>
<dbReference type="SUPFAM" id="SSF51604">
    <property type="entry name" value="Enolase C-terminal domain-like"/>
    <property type="match status" value="1"/>
</dbReference>
<evidence type="ECO:0000313" key="8">
    <source>
        <dbReference type="EMBL" id="MFC5972509.1"/>
    </source>
</evidence>
<dbReference type="EMBL" id="JBHSQH010000001">
    <property type="protein sequence ID" value="MFC5972509.1"/>
    <property type="molecule type" value="Genomic_DNA"/>
</dbReference>
<name>A0ABD5RQD3_9EURY</name>
<accession>A0ABD5RQD3</accession>
<dbReference type="InterPro" id="IPR034603">
    <property type="entry name" value="Dipeptide_epimerase"/>
</dbReference>
<proteinExistence type="inferred from homology"/>
<dbReference type="InterPro" id="IPR036849">
    <property type="entry name" value="Enolase-like_C_sf"/>
</dbReference>
<feature type="domain" description="Mandelate racemase/muconate lactonizing enzyme C-terminal" evidence="7">
    <location>
        <begin position="155"/>
        <end position="248"/>
    </location>
</feature>
<dbReference type="InterPro" id="IPR029017">
    <property type="entry name" value="Enolase-like_N"/>
</dbReference>
<dbReference type="SUPFAM" id="SSF54826">
    <property type="entry name" value="Enolase N-terminal domain-like"/>
    <property type="match status" value="1"/>
</dbReference>
<dbReference type="PANTHER" id="PTHR48073:SF2">
    <property type="entry name" value="O-SUCCINYLBENZOATE SYNTHASE"/>
    <property type="match status" value="1"/>
</dbReference>
<comment type="cofactor">
    <cofactor evidence="1">
        <name>Mg(2+)</name>
        <dbReference type="ChEBI" id="CHEBI:18420"/>
    </cofactor>
</comment>
<keyword evidence="3" id="KW-0479">Metal-binding</keyword>
<dbReference type="PANTHER" id="PTHR48073">
    <property type="entry name" value="O-SUCCINYLBENZOATE SYNTHASE-RELATED"/>
    <property type="match status" value="1"/>
</dbReference>
<dbReference type="CDD" id="cd03319">
    <property type="entry name" value="L-Ala-DL-Glu_epimerase"/>
    <property type="match status" value="1"/>
</dbReference>
<dbReference type="InterPro" id="IPR013342">
    <property type="entry name" value="Mandelate_racemase_C"/>
</dbReference>
<evidence type="ECO:0000313" key="9">
    <source>
        <dbReference type="Proteomes" id="UP001596099"/>
    </source>
</evidence>
<evidence type="ECO:0000256" key="4">
    <source>
        <dbReference type="ARBA" id="ARBA00022842"/>
    </source>
</evidence>
<gene>
    <name evidence="8" type="ORF">ACFPYI_14310</name>
</gene>
<dbReference type="SFLD" id="SFLDS00001">
    <property type="entry name" value="Enolase"/>
    <property type="match status" value="2"/>
</dbReference>
<sequence length="361" mass="38326">MTDPADSTDPGGATGTTSLTTEFERVELPLKTPFTISRGTQHTADNVVVRIEDGEHVGVGAAAPSRHYGETAATVEAVLPDLLAAVEAVGDPLALDAVDARLDRVVERNPAAKAAVRIACCDLAAKRLDVPLYRLLGLDGSRTVTSSFTVGIDDPERMAEKTRDAVDAGYSVLKTKLGTDDDEARLAAVREAAPDARLRVDANEAWTPREAVRNCAWLAEYDVEFCEQPVPADHPEGLRYVYERSAVPIAADESCVTLADVPRIADACDIANVKLMKCGGPRQAVELFHAARAHGLETMLGCMIETNAAIAASVHLAPLLDYADLDGSLLLDSDPYDGVPMPGGDIDLSTVDRPGTGARRS</sequence>
<comment type="similarity">
    <text evidence="2">Belongs to the mandelate racemase/muconate lactonizing enzyme family.</text>
</comment>
<keyword evidence="4" id="KW-0460">Magnesium</keyword>
<protein>
    <submittedName>
        <fullName evidence="8">Dipeptide epimerase</fullName>
    </submittedName>
</protein>
<dbReference type="SMART" id="SM00922">
    <property type="entry name" value="MR_MLE"/>
    <property type="match status" value="1"/>
</dbReference>
<organism evidence="8 9">
    <name type="scientific">Halomarina salina</name>
    <dbReference type="NCBI Taxonomy" id="1872699"/>
    <lineage>
        <taxon>Archaea</taxon>
        <taxon>Methanobacteriati</taxon>
        <taxon>Methanobacteriota</taxon>
        <taxon>Stenosarchaea group</taxon>
        <taxon>Halobacteria</taxon>
        <taxon>Halobacteriales</taxon>
        <taxon>Natronomonadaceae</taxon>
        <taxon>Halomarina</taxon>
    </lineage>
</organism>
<dbReference type="InterPro" id="IPR013341">
    <property type="entry name" value="Mandelate_racemase_N_dom"/>
</dbReference>
<dbReference type="GO" id="GO:0046872">
    <property type="term" value="F:metal ion binding"/>
    <property type="evidence" value="ECO:0007669"/>
    <property type="project" value="UniProtKB-KW"/>
</dbReference>
<reference evidence="8 9" key="1">
    <citation type="journal article" date="2019" name="Int. J. Syst. Evol. Microbiol.">
        <title>The Global Catalogue of Microorganisms (GCM) 10K type strain sequencing project: providing services to taxonomists for standard genome sequencing and annotation.</title>
        <authorList>
            <consortium name="The Broad Institute Genomics Platform"/>
            <consortium name="The Broad Institute Genome Sequencing Center for Infectious Disease"/>
            <person name="Wu L."/>
            <person name="Ma J."/>
        </authorList>
    </citation>
    <scope>NUCLEOTIDE SEQUENCE [LARGE SCALE GENOMIC DNA]</scope>
    <source>
        <strain evidence="8 9">CGMCC 1.12543</strain>
    </source>
</reference>
<evidence type="ECO:0000256" key="2">
    <source>
        <dbReference type="ARBA" id="ARBA00008031"/>
    </source>
</evidence>
<feature type="region of interest" description="Disordered" evidence="6">
    <location>
        <begin position="342"/>
        <end position="361"/>
    </location>
</feature>
<dbReference type="SFLD" id="SFLDF00009">
    <property type="entry name" value="o-succinylbenzoate_synthase"/>
    <property type="match status" value="1"/>
</dbReference>
<keyword evidence="9" id="KW-1185">Reference proteome</keyword>
<evidence type="ECO:0000256" key="1">
    <source>
        <dbReference type="ARBA" id="ARBA00001946"/>
    </source>
</evidence>
<dbReference type="Pfam" id="PF13378">
    <property type="entry name" value="MR_MLE_C"/>
    <property type="match status" value="1"/>
</dbReference>
<evidence type="ECO:0000259" key="7">
    <source>
        <dbReference type="SMART" id="SM00922"/>
    </source>
</evidence>
<dbReference type="Proteomes" id="UP001596099">
    <property type="component" value="Unassembled WGS sequence"/>
</dbReference>
<dbReference type="SFLD" id="SFLDF00010">
    <property type="entry name" value="dipeptide_epimerase"/>
    <property type="match status" value="1"/>
</dbReference>
<keyword evidence="5" id="KW-0413">Isomerase</keyword>